<keyword evidence="3" id="KW-0238">DNA-binding</keyword>
<dbReference type="PANTHER" id="PTHR30408:SF12">
    <property type="entry name" value="TYPE I RESTRICTION ENZYME MJAVIII SPECIFICITY SUBUNIT"/>
    <property type="match status" value="1"/>
</dbReference>
<dbReference type="InterPro" id="IPR044946">
    <property type="entry name" value="Restrct_endonuc_typeI_TRD_sf"/>
</dbReference>
<dbReference type="SUPFAM" id="SSF116734">
    <property type="entry name" value="DNA methylase specificity domain"/>
    <property type="match status" value="2"/>
</dbReference>
<dbReference type="GO" id="GO:0004519">
    <property type="term" value="F:endonuclease activity"/>
    <property type="evidence" value="ECO:0007669"/>
    <property type="project" value="UniProtKB-KW"/>
</dbReference>
<dbReference type="Gene3D" id="3.90.220.20">
    <property type="entry name" value="DNA methylase specificity domains"/>
    <property type="match status" value="2"/>
</dbReference>
<dbReference type="GO" id="GO:0003677">
    <property type="term" value="F:DNA binding"/>
    <property type="evidence" value="ECO:0007669"/>
    <property type="project" value="UniProtKB-KW"/>
</dbReference>
<dbReference type="GO" id="GO:0009307">
    <property type="term" value="P:DNA restriction-modification system"/>
    <property type="evidence" value="ECO:0007669"/>
    <property type="project" value="UniProtKB-KW"/>
</dbReference>
<evidence type="ECO:0000313" key="6">
    <source>
        <dbReference type="Proteomes" id="UP000004524"/>
    </source>
</evidence>
<dbReference type="AlphaFoldDB" id="D8DYA6"/>
<evidence type="ECO:0000256" key="2">
    <source>
        <dbReference type="ARBA" id="ARBA00022747"/>
    </source>
</evidence>
<dbReference type="InterPro" id="IPR052021">
    <property type="entry name" value="Type-I_RS_S_subunit"/>
</dbReference>
<keyword evidence="5" id="KW-0255">Endonuclease</keyword>
<evidence type="ECO:0000313" key="5">
    <source>
        <dbReference type="EMBL" id="EFI71584.1"/>
    </source>
</evidence>
<evidence type="ECO:0000259" key="4">
    <source>
        <dbReference type="Pfam" id="PF01420"/>
    </source>
</evidence>
<dbReference type="Pfam" id="PF01420">
    <property type="entry name" value="Methylase_S"/>
    <property type="match status" value="2"/>
</dbReference>
<keyword evidence="5" id="KW-0378">Hydrolase</keyword>
<evidence type="ECO:0000256" key="3">
    <source>
        <dbReference type="ARBA" id="ARBA00023125"/>
    </source>
</evidence>
<organism evidence="5 6">
    <name type="scientific">Segatella baroniae B14</name>
    <dbReference type="NCBI Taxonomy" id="752555"/>
    <lineage>
        <taxon>Bacteria</taxon>
        <taxon>Pseudomonadati</taxon>
        <taxon>Bacteroidota</taxon>
        <taxon>Bacteroidia</taxon>
        <taxon>Bacteroidales</taxon>
        <taxon>Prevotellaceae</taxon>
        <taxon>Segatella</taxon>
    </lineage>
</organism>
<dbReference type="PANTHER" id="PTHR30408">
    <property type="entry name" value="TYPE-1 RESTRICTION ENZYME ECOKI SPECIFICITY PROTEIN"/>
    <property type="match status" value="1"/>
</dbReference>
<evidence type="ECO:0000256" key="1">
    <source>
        <dbReference type="ARBA" id="ARBA00010923"/>
    </source>
</evidence>
<feature type="domain" description="Type I restriction modification DNA specificity" evidence="4">
    <location>
        <begin position="234"/>
        <end position="362"/>
    </location>
</feature>
<name>D8DYA6_9BACT</name>
<feature type="domain" description="Type I restriction modification DNA specificity" evidence="4">
    <location>
        <begin position="51"/>
        <end position="158"/>
    </location>
</feature>
<dbReference type="RefSeq" id="WP_006283001.1">
    <property type="nucleotide sequence ID" value="NZ_ADWO01000070.1"/>
</dbReference>
<comment type="similarity">
    <text evidence="1">Belongs to the type-I restriction system S methylase family.</text>
</comment>
<keyword evidence="6" id="KW-1185">Reference proteome</keyword>
<gene>
    <name evidence="5" type="ORF">PBR_0109</name>
</gene>
<sequence>MNYRFDKIAFNSTAKKTPTESDKEHYIGLEHIDSECLEITRWGSNVAPIGEKLIMKKGDILFGKRRAYQRKLAIAPFDGIFSAHGMVLRPNEEVVDKNYFPFFMSSDLFMERAVQISVGGLSPTINWKDLREQEFPLPSLAEQKVLADKLWAAYRLKESYKKLLAATEEMVKSQFIEMFYNEKYPLQKLKTHIDVIRGVSYKPVDIKEETSDSISVILRSNNIINGQINFDDVVYVDNKRVTTEQVLSKGDIVMCGSNGSKKLVGKAAMINTIPSYRTSFGAFCLGIRCKESILPEYLSVYFQTPKYREVIEFLGSGSNILNIKPEHIYNLEIPIPSLEDQKHFVTIAEQADKSGFEIRKSIEAIDNVIKSLING</sequence>
<dbReference type="Proteomes" id="UP000004524">
    <property type="component" value="Unassembled WGS sequence"/>
</dbReference>
<protein>
    <submittedName>
        <fullName evidence="5">Type I restriction-modification system, endonuclease S subunit</fullName>
    </submittedName>
</protein>
<dbReference type="EMBL" id="ADWO01000070">
    <property type="protein sequence ID" value="EFI71584.1"/>
    <property type="molecule type" value="Genomic_DNA"/>
</dbReference>
<proteinExistence type="inferred from homology"/>
<dbReference type="CDD" id="cd17252">
    <property type="entry name" value="RMtype1_S_EcoKI-TRD1-CR1_like"/>
    <property type="match status" value="1"/>
</dbReference>
<comment type="caution">
    <text evidence="5">The sequence shown here is derived from an EMBL/GenBank/DDBJ whole genome shotgun (WGS) entry which is preliminary data.</text>
</comment>
<keyword evidence="5" id="KW-0540">Nuclease</keyword>
<dbReference type="InterPro" id="IPR000055">
    <property type="entry name" value="Restrct_endonuc_typeI_TRD"/>
</dbReference>
<reference evidence="5 6" key="1">
    <citation type="journal article" date="2010" name="Microb. Ecol.">
        <title>Comparative genome analysis of Prevotella ruminicola and Prevotella bryantii: insights into their environmental niche.</title>
        <authorList>
            <consortium name="North American Consortium for Rumen Bacteria"/>
            <person name="Purushe J."/>
            <person name="Fouts D.E."/>
            <person name="Morrison M."/>
            <person name="White B.A."/>
            <person name="Mackie R.I."/>
            <person name="Coutinho P.M."/>
            <person name="Henrissat B."/>
            <person name="Nelson K.E."/>
        </authorList>
    </citation>
    <scope>NUCLEOTIDE SEQUENCE [LARGE SCALE GENOMIC DNA]</scope>
    <source>
        <strain evidence="5 6">B14</strain>
    </source>
</reference>
<keyword evidence="2" id="KW-0680">Restriction system</keyword>
<accession>D8DYA6</accession>